<feature type="transmembrane region" description="Helical" evidence="1">
    <location>
        <begin position="77"/>
        <end position="100"/>
    </location>
</feature>
<evidence type="ECO:0000256" key="1">
    <source>
        <dbReference type="SAM" id="Phobius"/>
    </source>
</evidence>
<dbReference type="EMBL" id="RJPS01000003">
    <property type="protein sequence ID" value="RSJ91148.1"/>
    <property type="molecule type" value="Genomic_DNA"/>
</dbReference>
<name>A0A3R9T1C0_STRCR</name>
<evidence type="ECO:0000313" key="3">
    <source>
        <dbReference type="Proteomes" id="UP000270868"/>
    </source>
</evidence>
<dbReference type="RefSeq" id="WP_125372995.1">
    <property type="nucleotide sequence ID" value="NZ_CAUUYS010000047.1"/>
</dbReference>
<reference evidence="2 3" key="1">
    <citation type="submission" date="2018-11" db="EMBL/GenBank/DDBJ databases">
        <title>Species Designations Belie Phenotypic and Genotypic Heterogeneity in Oral Streptococci.</title>
        <authorList>
            <person name="Velsko I."/>
        </authorList>
    </citation>
    <scope>NUCLEOTIDE SEQUENCE [LARGE SCALE GENOMIC DNA]</scope>
    <source>
        <strain evidence="2 3">A52</strain>
    </source>
</reference>
<feature type="transmembrane region" description="Helical" evidence="1">
    <location>
        <begin position="14"/>
        <end position="36"/>
    </location>
</feature>
<organism evidence="2 3">
    <name type="scientific">Streptococcus cristatus</name>
    <dbReference type="NCBI Taxonomy" id="45634"/>
    <lineage>
        <taxon>Bacteria</taxon>
        <taxon>Bacillati</taxon>
        <taxon>Bacillota</taxon>
        <taxon>Bacilli</taxon>
        <taxon>Lactobacillales</taxon>
        <taxon>Streptococcaceae</taxon>
        <taxon>Streptococcus</taxon>
    </lineage>
</organism>
<keyword evidence="1" id="KW-1133">Transmembrane helix</keyword>
<keyword evidence="1" id="KW-0812">Transmembrane</keyword>
<gene>
    <name evidence="2" type="ORF">D8792_03895</name>
</gene>
<proteinExistence type="predicted"/>
<keyword evidence="1" id="KW-0472">Membrane</keyword>
<comment type="caution">
    <text evidence="2">The sequence shown here is derived from an EMBL/GenBank/DDBJ whole genome shotgun (WGS) entry which is preliminary data.</text>
</comment>
<dbReference type="AlphaFoldDB" id="A0A3R9T1C0"/>
<sequence length="352" mass="41152">MLKIFIKRIVTNKYIEFILLVVMILCSYCVPVYFVNFSNRKLWAPFSLLFLLLPSIIICLNIYFNTNSDQNKKTSGLLYRYVLLAVFLDIALIVFGASYGPSSEIGVGKIQLFAKIISSPELLAGIGVAIPTIYIWIREGEEKEKEKLLSDYQSWVKDFLLIKDFPKITDKLAIELLLKQDSFNLIERIEIFTIFQRKFSDFERENVLTLKEAVKWQEFFTSLKINKDDFWEIINSSDFPNIYFIDFSDLNSSEDMQIDPSPVGVKKIKRFAYSKFPDTEFDCSEGNADLYFYYCLFDKEPDEKIKNLHLQPKLYYLKDGISYNFVDLRSAGDKKNACLKMLDIIIRRRDNV</sequence>
<feature type="transmembrane region" description="Helical" evidence="1">
    <location>
        <begin position="42"/>
        <end position="65"/>
    </location>
</feature>
<evidence type="ECO:0000313" key="2">
    <source>
        <dbReference type="EMBL" id="RSJ91148.1"/>
    </source>
</evidence>
<dbReference type="Proteomes" id="UP000270868">
    <property type="component" value="Unassembled WGS sequence"/>
</dbReference>
<protein>
    <submittedName>
        <fullName evidence="2">Uncharacterized protein</fullName>
    </submittedName>
</protein>
<accession>A0A3R9T1C0</accession>